<dbReference type="PANTHER" id="PTHR21442">
    <property type="entry name" value="CILIA- AND FLAGELLA-ASSOCIATED PROTEIN 206"/>
    <property type="match status" value="1"/>
</dbReference>
<dbReference type="Pfam" id="PF12018">
    <property type="entry name" value="FAP206"/>
    <property type="match status" value="1"/>
</dbReference>
<keyword evidence="11" id="KW-1185">Reference proteome</keyword>
<keyword evidence="5" id="KW-0970">Cilium biogenesis/degradation</keyword>
<evidence type="ECO:0000256" key="6">
    <source>
        <dbReference type="ARBA" id="ARBA00023069"/>
    </source>
</evidence>
<name>A0A1X7V7Y3_AMPQE</name>
<dbReference type="GO" id="GO:0036064">
    <property type="term" value="C:ciliary basal body"/>
    <property type="evidence" value="ECO:0007669"/>
    <property type="project" value="TreeGrafter"/>
</dbReference>
<evidence type="ECO:0000313" key="11">
    <source>
        <dbReference type="Proteomes" id="UP000007879"/>
    </source>
</evidence>
<dbReference type="AlphaFoldDB" id="A0A1X7V7Y3"/>
<keyword evidence="4" id="KW-0963">Cytoplasm</keyword>
<dbReference type="GO" id="GO:0003356">
    <property type="term" value="P:regulation of cilium beat frequency"/>
    <property type="evidence" value="ECO:0007669"/>
    <property type="project" value="TreeGrafter"/>
</dbReference>
<comment type="subcellular location">
    <subcellularLocation>
        <location evidence="1">Cytoplasm</location>
        <location evidence="1">Cytoskeleton</location>
        <location evidence="1">Cilium axoneme</location>
    </subcellularLocation>
</comment>
<protein>
    <recommendedName>
        <fullName evidence="3">Cilia- and flagella-associated protein 206</fullName>
    </recommendedName>
</protein>
<accession>A0A1X7V7Y3</accession>
<reference evidence="10" key="2">
    <citation type="submission" date="2017-05" db="UniProtKB">
        <authorList>
            <consortium name="EnsemblMetazoa"/>
        </authorList>
    </citation>
    <scope>IDENTIFICATION</scope>
</reference>
<dbReference type="Proteomes" id="UP000007879">
    <property type="component" value="Unassembled WGS sequence"/>
</dbReference>
<evidence type="ECO:0000256" key="3">
    <source>
        <dbReference type="ARBA" id="ARBA00021602"/>
    </source>
</evidence>
<proteinExistence type="inferred from homology"/>
<keyword evidence="7" id="KW-0206">Cytoskeleton</keyword>
<evidence type="ECO:0000256" key="4">
    <source>
        <dbReference type="ARBA" id="ARBA00022490"/>
    </source>
</evidence>
<comment type="function">
    <text evidence="9">Essential for sperm motility and is involved in the regulation of the beating frequency of motile cilia on the epithelial cells of the respiratory tract. Required for the establishment of radial spokes in sperm flagella.</text>
</comment>
<reference evidence="11" key="1">
    <citation type="journal article" date="2010" name="Nature">
        <title>The Amphimedon queenslandica genome and the evolution of animal complexity.</title>
        <authorList>
            <person name="Srivastava M."/>
            <person name="Simakov O."/>
            <person name="Chapman J."/>
            <person name="Fahey B."/>
            <person name="Gauthier M.E."/>
            <person name="Mitros T."/>
            <person name="Richards G.S."/>
            <person name="Conaco C."/>
            <person name="Dacre M."/>
            <person name="Hellsten U."/>
            <person name="Larroux C."/>
            <person name="Putnam N.H."/>
            <person name="Stanke M."/>
            <person name="Adamska M."/>
            <person name="Darling A."/>
            <person name="Degnan S.M."/>
            <person name="Oakley T.H."/>
            <person name="Plachetzki D.C."/>
            <person name="Zhai Y."/>
            <person name="Adamski M."/>
            <person name="Calcino A."/>
            <person name="Cummins S.F."/>
            <person name="Goodstein D.M."/>
            <person name="Harris C."/>
            <person name="Jackson D.J."/>
            <person name="Leys S.P."/>
            <person name="Shu S."/>
            <person name="Woodcroft B.J."/>
            <person name="Vervoort M."/>
            <person name="Kosik K.S."/>
            <person name="Manning G."/>
            <person name="Degnan B.M."/>
            <person name="Rokhsar D.S."/>
        </authorList>
    </citation>
    <scope>NUCLEOTIDE SEQUENCE [LARGE SCALE GENOMIC DNA]</scope>
</reference>
<dbReference type="InParanoid" id="A0A1X7V7Y3"/>
<dbReference type="KEGG" id="aqu:100638549"/>
<dbReference type="InterPro" id="IPR021897">
    <property type="entry name" value="FAP206"/>
</dbReference>
<comment type="similarity">
    <text evidence="2">Belongs to the CFAP206 family.</text>
</comment>
<dbReference type="GO" id="GO:0005930">
    <property type="term" value="C:axoneme"/>
    <property type="evidence" value="ECO:0007669"/>
    <property type="project" value="UniProtKB-SubCell"/>
</dbReference>
<keyword evidence="6" id="KW-0969">Cilium</keyword>
<evidence type="ECO:0000256" key="5">
    <source>
        <dbReference type="ARBA" id="ARBA00022794"/>
    </source>
</evidence>
<evidence type="ECO:0000313" key="10">
    <source>
        <dbReference type="EnsemblMetazoa" id="Aqu2.1.36405_001"/>
    </source>
</evidence>
<gene>
    <name evidence="10" type="primary">100638549</name>
</gene>
<keyword evidence="8" id="KW-0966">Cell projection</keyword>
<dbReference type="OrthoDB" id="10251073at2759"/>
<evidence type="ECO:0000256" key="8">
    <source>
        <dbReference type="ARBA" id="ARBA00023273"/>
    </source>
</evidence>
<evidence type="ECO:0000256" key="9">
    <source>
        <dbReference type="ARBA" id="ARBA00045321"/>
    </source>
</evidence>
<dbReference type="GO" id="GO:0030030">
    <property type="term" value="P:cell projection organization"/>
    <property type="evidence" value="ECO:0007669"/>
    <property type="project" value="UniProtKB-KW"/>
</dbReference>
<evidence type="ECO:0000256" key="7">
    <source>
        <dbReference type="ARBA" id="ARBA00023212"/>
    </source>
</evidence>
<dbReference type="EnsemblMetazoa" id="XM_003385209.3">
    <property type="protein sequence ID" value="XP_003385257.1"/>
    <property type="gene ID" value="LOC100638549"/>
</dbReference>
<dbReference type="PANTHER" id="PTHR21442:SF0">
    <property type="entry name" value="CILIA- AND FLAGELLA-ASSOCIATED PROTEIN 206"/>
    <property type="match status" value="1"/>
</dbReference>
<evidence type="ECO:0000256" key="1">
    <source>
        <dbReference type="ARBA" id="ARBA00004430"/>
    </source>
</evidence>
<sequence length="627" mass="70424">MSNPQAESVIRNIIQEICAQCSGKGQTISETLAAFIVKAAVLDPENDFNVDRTLTKDDVGKLIASCIKRLMDSGSPSLDTIKMQVHFDMNYSTRDEFLKEHHRVLNSRLQPVVRDITDARARGRDELEALYRKIVSYVLLRSGLGSPSDIGVVREATAALQSVFPQTELGTFMALTREDKEKQLKELSYIVTGIRLFNRDCGKGGEGIDDLPEILKDALKVTNNNLGTELKKTLRTAFHLTGVILSLLEPLPASPDVPPPLKMKQSLINVRQHEFFLKMLMQDISECTQHVNDLETEFQMKMQQLQETVQAKTAVPTAQVYPLFIALARLWSGFQDEVVLLSVLSNIITSLSPFTYNATSLTETDEFTALLKDADILTDDERKERLSGPEHCIDPDKNRRAEFVFPDTLRDFDQLPIEFQGFCGYHLTVNDRFLVPAVPSIGLLQYKDRFYAFSSREAADVFAKSPELYISVAVELSKCSPELIQLLNMSVHFSVGTPGRKVGQDDIIKAPVTKCDSGTQTDTHFMESNIVKSYEWNEWELRRKALKLANLRQRLTHSVQTNLSNFKMDNSTQVYILKAQLTQTKREDASSVPKPVTYIAGLRGLQSTSPVKVDLTLPVDTHNNITS</sequence>
<dbReference type="EnsemblMetazoa" id="Aqu2.1.36405_001">
    <property type="protein sequence ID" value="Aqu2.1.36405_001"/>
    <property type="gene ID" value="Aqu2.1.36405"/>
</dbReference>
<organism evidence="10">
    <name type="scientific">Amphimedon queenslandica</name>
    <name type="common">Sponge</name>
    <dbReference type="NCBI Taxonomy" id="400682"/>
    <lineage>
        <taxon>Eukaryota</taxon>
        <taxon>Metazoa</taxon>
        <taxon>Porifera</taxon>
        <taxon>Demospongiae</taxon>
        <taxon>Heteroscleromorpha</taxon>
        <taxon>Haplosclerida</taxon>
        <taxon>Niphatidae</taxon>
        <taxon>Amphimedon</taxon>
    </lineage>
</organism>
<dbReference type="eggNOG" id="ENOG502QTGJ">
    <property type="taxonomic scope" value="Eukaryota"/>
</dbReference>
<evidence type="ECO:0000256" key="2">
    <source>
        <dbReference type="ARBA" id="ARBA00010500"/>
    </source>
</evidence>